<evidence type="ECO:0000313" key="2">
    <source>
        <dbReference type="Proteomes" id="UP000824366"/>
    </source>
</evidence>
<name>A0ABM7MHN3_9BURK</name>
<dbReference type="RefSeq" id="WP_223907794.1">
    <property type="nucleotide sequence ID" value="NZ_AP024238.1"/>
</dbReference>
<dbReference type="EMBL" id="AP024238">
    <property type="protein sequence ID" value="BCO25687.1"/>
    <property type="molecule type" value="Genomic_DNA"/>
</dbReference>
<protein>
    <recommendedName>
        <fullName evidence="3">PIN domain-containing protein</fullName>
    </recommendedName>
</protein>
<proteinExistence type="predicted"/>
<accession>A0ABM7MHN3</accession>
<evidence type="ECO:0008006" key="3">
    <source>
        <dbReference type="Google" id="ProtNLM"/>
    </source>
</evidence>
<organism evidence="1 2">
    <name type="scientific">Rhodoferax lithotrophicus</name>
    <dbReference type="NCBI Taxonomy" id="2798804"/>
    <lineage>
        <taxon>Bacteria</taxon>
        <taxon>Pseudomonadati</taxon>
        <taxon>Pseudomonadota</taxon>
        <taxon>Betaproteobacteria</taxon>
        <taxon>Burkholderiales</taxon>
        <taxon>Comamonadaceae</taxon>
        <taxon>Rhodoferax</taxon>
    </lineage>
</organism>
<sequence length="64" mass="6898">MTVAKVEKSTLQAALSSPMTDFEDGVIAHSAQACAAHLILTRNLKDFTKSPVPALSPEEYLKQP</sequence>
<gene>
    <name evidence="1" type="ORF">MIZ03_0566</name>
</gene>
<dbReference type="Proteomes" id="UP000824366">
    <property type="component" value="Chromosome"/>
</dbReference>
<reference evidence="1 2" key="1">
    <citation type="journal article" date="2021" name="Microbiol. Spectr.">
        <title>A Single Bacterium Capable of Oxidation and Reduction of Iron at Circumneutral pH.</title>
        <authorList>
            <person name="Kato S."/>
            <person name="Ohkuma M."/>
        </authorList>
    </citation>
    <scope>NUCLEOTIDE SEQUENCE [LARGE SCALE GENOMIC DNA]</scope>
    <source>
        <strain evidence="1 2">MIZ03</strain>
    </source>
</reference>
<keyword evidence="2" id="KW-1185">Reference proteome</keyword>
<evidence type="ECO:0000313" key="1">
    <source>
        <dbReference type="EMBL" id="BCO25687.1"/>
    </source>
</evidence>